<dbReference type="GeneID" id="13350504"/>
<protein>
    <submittedName>
        <fullName evidence="1">Uncharacterized protein</fullName>
    </submittedName>
</protein>
<name>L9Z0V3_9EURY</name>
<evidence type="ECO:0000313" key="1">
    <source>
        <dbReference type="EMBL" id="ELY79506.1"/>
    </source>
</evidence>
<comment type="caution">
    <text evidence="1">The sequence shown here is derived from an EMBL/GenBank/DDBJ whole genome shotgun (WGS) entry which is preliminary data.</text>
</comment>
<keyword evidence="2" id="KW-1185">Reference proteome</keyword>
<dbReference type="RefSeq" id="WP_008455829.1">
    <property type="nucleotide sequence ID" value="NZ_AOIJ01000051.1"/>
</dbReference>
<dbReference type="EMBL" id="AOIJ01000051">
    <property type="protein sequence ID" value="ELY79506.1"/>
    <property type="molecule type" value="Genomic_DNA"/>
</dbReference>
<dbReference type="AlphaFoldDB" id="L9Z0V3"/>
<evidence type="ECO:0000313" key="2">
    <source>
        <dbReference type="Proteomes" id="UP000011592"/>
    </source>
</evidence>
<accession>L9Z0V3</accession>
<sequence>MSKEEDNDTQIVRYTEESEYDESWLAAADADRAFLAVGDNNIVVYDMLTTDQSLTKEGVEKITAAVESSDVRIVSLTPVAGRFKVDGETDAEAFVDRIASVVRDSTYWKPGQTFEAAVAE</sequence>
<dbReference type="PATRIC" id="fig|1230459.4.peg.2168"/>
<reference evidence="1 2" key="1">
    <citation type="journal article" date="2014" name="PLoS Genet.">
        <title>Phylogenetically driven sequencing of extremely halophilic archaea reveals strategies for static and dynamic osmo-response.</title>
        <authorList>
            <person name="Becker E.A."/>
            <person name="Seitzer P.M."/>
            <person name="Tritt A."/>
            <person name="Larsen D."/>
            <person name="Krusor M."/>
            <person name="Yao A.I."/>
            <person name="Wu D."/>
            <person name="Madern D."/>
            <person name="Eisen J.A."/>
            <person name="Darling A.E."/>
            <person name="Facciotti M.T."/>
        </authorList>
    </citation>
    <scope>NUCLEOTIDE SEQUENCE [LARGE SCALE GENOMIC DNA]</scope>
    <source>
        <strain evidence="1 2">JCM 14663</strain>
    </source>
</reference>
<gene>
    <name evidence="1" type="ORF">C486_10914</name>
</gene>
<organism evidence="1 2">
    <name type="scientific">Natrinema gari JCM 14663</name>
    <dbReference type="NCBI Taxonomy" id="1230459"/>
    <lineage>
        <taxon>Archaea</taxon>
        <taxon>Methanobacteriati</taxon>
        <taxon>Methanobacteriota</taxon>
        <taxon>Stenosarchaea group</taxon>
        <taxon>Halobacteria</taxon>
        <taxon>Halobacteriales</taxon>
        <taxon>Natrialbaceae</taxon>
        <taxon>Natrinema</taxon>
    </lineage>
</organism>
<proteinExistence type="predicted"/>
<dbReference type="Proteomes" id="UP000011592">
    <property type="component" value="Unassembled WGS sequence"/>
</dbReference>